<organism evidence="1 2">
    <name type="scientific">Catenulispora pinistramenti</name>
    <dbReference type="NCBI Taxonomy" id="2705254"/>
    <lineage>
        <taxon>Bacteria</taxon>
        <taxon>Bacillati</taxon>
        <taxon>Actinomycetota</taxon>
        <taxon>Actinomycetes</taxon>
        <taxon>Catenulisporales</taxon>
        <taxon>Catenulisporaceae</taxon>
        <taxon>Catenulispora</taxon>
    </lineage>
</organism>
<name>A0ABS5KIC4_9ACTN</name>
<dbReference type="RefSeq" id="WP_212007790.1">
    <property type="nucleotide sequence ID" value="NZ_JAAFYZ010000010.1"/>
</dbReference>
<accession>A0ABS5KIC4</accession>
<gene>
    <name evidence="1" type="ORF">KGQ19_04585</name>
</gene>
<dbReference type="EMBL" id="JAAFYZ010000010">
    <property type="protein sequence ID" value="MBS2546138.1"/>
    <property type="molecule type" value="Genomic_DNA"/>
</dbReference>
<keyword evidence="2" id="KW-1185">Reference proteome</keyword>
<evidence type="ECO:0000313" key="1">
    <source>
        <dbReference type="EMBL" id="MBS2546138.1"/>
    </source>
</evidence>
<reference evidence="1 2" key="1">
    <citation type="submission" date="2020-02" db="EMBL/GenBank/DDBJ databases">
        <title>Acidophilic actinobacteria isolated from forest soil.</title>
        <authorList>
            <person name="Golinska P."/>
        </authorList>
    </citation>
    <scope>NUCLEOTIDE SEQUENCE [LARGE SCALE GENOMIC DNA]</scope>
    <source>
        <strain evidence="1 2">NL8</strain>
    </source>
</reference>
<sequence length="240" mass="25648">MDERLVEQVRNLHQRGQAAKAIARTLGVGVAEVVGVLNAAVPVSSGEPRCWVNAGWSRSVDLEGAPRWAGLDPGASDAEEVRGLIAVLVAADSLRSAKAQVAGFLLDVWCLGVKNALPPEPMTASQLAEHRHAYFSAFEGYVPVPAEVARALVFGAADYARGLGFEAEADFDAAAAVLGEPVGPCPIGFGKDGKPFYVNGPYDDPEAIVRTLRRAVGDDGFHYAVAFPEQPRRRLFRARR</sequence>
<dbReference type="Proteomes" id="UP000730482">
    <property type="component" value="Unassembled WGS sequence"/>
</dbReference>
<evidence type="ECO:0008006" key="3">
    <source>
        <dbReference type="Google" id="ProtNLM"/>
    </source>
</evidence>
<evidence type="ECO:0000313" key="2">
    <source>
        <dbReference type="Proteomes" id="UP000730482"/>
    </source>
</evidence>
<proteinExistence type="predicted"/>
<protein>
    <recommendedName>
        <fullName evidence="3">Helix-turn-helix domain-containing protein</fullName>
    </recommendedName>
</protein>
<comment type="caution">
    <text evidence="1">The sequence shown here is derived from an EMBL/GenBank/DDBJ whole genome shotgun (WGS) entry which is preliminary data.</text>
</comment>